<proteinExistence type="predicted"/>
<protein>
    <submittedName>
        <fullName evidence="2">Uncharacterized protein</fullName>
    </submittedName>
</protein>
<reference evidence="2 3" key="1">
    <citation type="journal article" date="2011" name="J. Bacteriol.">
        <title>Whole genome sequence of the rifamycin B-producing strain Amycolatopsis mediterranei S699.</title>
        <authorList>
            <person name="Verma M."/>
            <person name="Kaur J."/>
            <person name="Kumar M."/>
            <person name="Kumari K."/>
            <person name="Saxena A."/>
            <person name="Anand S."/>
            <person name="Nigam A."/>
            <person name="Ravi V."/>
            <person name="Raghuvanshi S."/>
            <person name="Khurana P."/>
            <person name="Tyagi A.K."/>
            <person name="Khurana J.P."/>
            <person name="Lal R."/>
        </authorList>
    </citation>
    <scope>NUCLEOTIDE SEQUENCE [LARGE SCALE GENOMIC DNA]</scope>
    <source>
        <strain evidence="2 3">S699</strain>
    </source>
</reference>
<keyword evidence="3" id="KW-1185">Reference proteome</keyword>
<organism evidence="2 3">
    <name type="scientific">Amycolatopsis mediterranei (strain S699)</name>
    <name type="common">Nocardia mediterranei</name>
    <dbReference type="NCBI Taxonomy" id="713604"/>
    <lineage>
        <taxon>Bacteria</taxon>
        <taxon>Bacillati</taxon>
        <taxon>Actinomycetota</taxon>
        <taxon>Actinomycetes</taxon>
        <taxon>Pseudonocardiales</taxon>
        <taxon>Pseudonocardiaceae</taxon>
        <taxon>Amycolatopsis</taxon>
    </lineage>
</organism>
<dbReference type="EMBL" id="CP002896">
    <property type="protein sequence ID" value="AEK44294.1"/>
    <property type="molecule type" value="Genomic_DNA"/>
</dbReference>
<evidence type="ECO:0000313" key="2">
    <source>
        <dbReference type="EMBL" id="AEK44294.1"/>
    </source>
</evidence>
<feature type="region of interest" description="Disordered" evidence="1">
    <location>
        <begin position="111"/>
        <end position="131"/>
    </location>
</feature>
<gene>
    <name evidence="2" type="ordered locus">RAM_29085</name>
</gene>
<dbReference type="KEGG" id="amn:RAM_29085"/>
<evidence type="ECO:0000256" key="1">
    <source>
        <dbReference type="SAM" id="MobiDB-lite"/>
    </source>
</evidence>
<dbReference type="Proteomes" id="UP000006138">
    <property type="component" value="Chromosome"/>
</dbReference>
<name>A0A9R0UAY4_AMYMS</name>
<dbReference type="AlphaFoldDB" id="A0A9R0UAY4"/>
<evidence type="ECO:0000313" key="3">
    <source>
        <dbReference type="Proteomes" id="UP000006138"/>
    </source>
</evidence>
<sequence>MSGPGPVAGALLGLWKEKLAQADGRETGDAGHRAALDLDPDAVDDHHAADARAARQCDLGRPAAERVADHGDVAEAEFVEQADVGRRERACRVHARQPRGACEDCRRDTAAVPEEESTGAVAAFDGGPTPK</sequence>
<accession>A0A9R0UAY4</accession>